<dbReference type="AlphaFoldDB" id="A0A3N4JME7"/>
<dbReference type="STRING" id="1336337.A0A3N4JME7"/>
<proteinExistence type="predicted"/>
<evidence type="ECO:0000313" key="2">
    <source>
        <dbReference type="Proteomes" id="UP000276215"/>
    </source>
</evidence>
<keyword evidence="2" id="KW-1185">Reference proteome</keyword>
<dbReference type="EMBL" id="ML120387">
    <property type="protein sequence ID" value="RPA99415.1"/>
    <property type="molecule type" value="Genomic_DNA"/>
</dbReference>
<dbReference type="OrthoDB" id="5407653at2759"/>
<sequence>MEEEKDWDRLKVQKTKFWDFLDPEERTEAGRSFSGVLGWLSRNESRGRRINSNKRATC</sequence>
<protein>
    <submittedName>
        <fullName evidence="1">Uncharacterized protein</fullName>
    </submittedName>
</protein>
<name>A0A3N4JME7_9PEZI</name>
<gene>
    <name evidence="1" type="ORF">L873DRAFT_1806583</name>
</gene>
<reference evidence="1 2" key="1">
    <citation type="journal article" date="2018" name="Nat. Ecol. Evol.">
        <title>Pezizomycetes genomes reveal the molecular basis of ectomycorrhizal truffle lifestyle.</title>
        <authorList>
            <person name="Murat C."/>
            <person name="Payen T."/>
            <person name="Noel B."/>
            <person name="Kuo A."/>
            <person name="Morin E."/>
            <person name="Chen J."/>
            <person name="Kohler A."/>
            <person name="Krizsan K."/>
            <person name="Balestrini R."/>
            <person name="Da Silva C."/>
            <person name="Montanini B."/>
            <person name="Hainaut M."/>
            <person name="Levati E."/>
            <person name="Barry K.W."/>
            <person name="Belfiori B."/>
            <person name="Cichocki N."/>
            <person name="Clum A."/>
            <person name="Dockter R.B."/>
            <person name="Fauchery L."/>
            <person name="Guy J."/>
            <person name="Iotti M."/>
            <person name="Le Tacon F."/>
            <person name="Lindquist E.A."/>
            <person name="Lipzen A."/>
            <person name="Malagnac F."/>
            <person name="Mello A."/>
            <person name="Molinier V."/>
            <person name="Miyauchi S."/>
            <person name="Poulain J."/>
            <person name="Riccioni C."/>
            <person name="Rubini A."/>
            <person name="Sitrit Y."/>
            <person name="Splivallo R."/>
            <person name="Traeger S."/>
            <person name="Wang M."/>
            <person name="Zifcakova L."/>
            <person name="Wipf D."/>
            <person name="Zambonelli A."/>
            <person name="Paolocci F."/>
            <person name="Nowrousian M."/>
            <person name="Ottonello S."/>
            <person name="Baldrian P."/>
            <person name="Spatafora J.W."/>
            <person name="Henrissat B."/>
            <person name="Nagy L.G."/>
            <person name="Aury J.M."/>
            <person name="Wincker P."/>
            <person name="Grigoriev I.V."/>
            <person name="Bonfante P."/>
            <person name="Martin F.M."/>
        </authorList>
    </citation>
    <scope>NUCLEOTIDE SEQUENCE [LARGE SCALE GENOMIC DNA]</scope>
    <source>
        <strain evidence="1 2">120613-1</strain>
    </source>
</reference>
<organism evidence="1 2">
    <name type="scientific">Choiromyces venosus 120613-1</name>
    <dbReference type="NCBI Taxonomy" id="1336337"/>
    <lineage>
        <taxon>Eukaryota</taxon>
        <taxon>Fungi</taxon>
        <taxon>Dikarya</taxon>
        <taxon>Ascomycota</taxon>
        <taxon>Pezizomycotina</taxon>
        <taxon>Pezizomycetes</taxon>
        <taxon>Pezizales</taxon>
        <taxon>Tuberaceae</taxon>
        <taxon>Choiromyces</taxon>
    </lineage>
</organism>
<dbReference type="Proteomes" id="UP000276215">
    <property type="component" value="Unassembled WGS sequence"/>
</dbReference>
<accession>A0A3N4JME7</accession>
<evidence type="ECO:0000313" key="1">
    <source>
        <dbReference type="EMBL" id="RPA99415.1"/>
    </source>
</evidence>